<dbReference type="SFLD" id="SFLDG00358">
    <property type="entry name" value="Main_(cytGST)"/>
    <property type="match status" value="1"/>
</dbReference>
<dbReference type="Gene3D" id="1.20.1050.10">
    <property type="match status" value="1"/>
</dbReference>
<feature type="domain" description="GST N-terminal" evidence="1">
    <location>
        <begin position="31"/>
        <end position="113"/>
    </location>
</feature>
<dbReference type="PANTHER" id="PTHR44051">
    <property type="entry name" value="GLUTATHIONE S-TRANSFERASE-RELATED"/>
    <property type="match status" value="1"/>
</dbReference>
<evidence type="ECO:0000259" key="2">
    <source>
        <dbReference type="PROSITE" id="PS50405"/>
    </source>
</evidence>
<dbReference type="Pfam" id="PF00043">
    <property type="entry name" value="GST_C"/>
    <property type="match status" value="1"/>
</dbReference>
<reference evidence="3 4" key="1">
    <citation type="submission" date="2019-09" db="EMBL/GenBank/DDBJ databases">
        <authorList>
            <person name="Dittami M. S."/>
        </authorList>
    </citation>
    <scope>NUCLEOTIDE SEQUENCE [LARGE SCALE GENOMIC DNA]</scope>
    <source>
        <strain evidence="3">SPHINGO391</strain>
    </source>
</reference>
<evidence type="ECO:0000313" key="3">
    <source>
        <dbReference type="EMBL" id="VVT31939.1"/>
    </source>
</evidence>
<dbReference type="Proteomes" id="UP000326857">
    <property type="component" value="Unassembled WGS sequence"/>
</dbReference>
<gene>
    <name evidence="3" type="ORF">SPHINGO391_530025</name>
</gene>
<keyword evidence="3" id="KW-0808">Transferase</keyword>
<dbReference type="GO" id="GO:0016740">
    <property type="term" value="F:transferase activity"/>
    <property type="evidence" value="ECO:0007669"/>
    <property type="project" value="UniProtKB-KW"/>
</dbReference>
<dbReference type="InterPro" id="IPR036282">
    <property type="entry name" value="Glutathione-S-Trfase_C_sf"/>
</dbReference>
<dbReference type="InterPro" id="IPR034345">
    <property type="entry name" value="Gtt2-like_N"/>
</dbReference>
<dbReference type="InterPro" id="IPR004045">
    <property type="entry name" value="Glutathione_S-Trfase_N"/>
</dbReference>
<dbReference type="CDD" id="cd03051">
    <property type="entry name" value="GST_N_GTT2_like"/>
    <property type="match status" value="1"/>
</dbReference>
<protein>
    <submittedName>
        <fullName evidence="3">Glutathione S-transferase</fullName>
    </submittedName>
</protein>
<name>A0A5E8ALJ5_9SPHN</name>
<sequence length="235" mass="26396">MSAAVVIAASLGERRGQCHTVYSKNEAEEKLMLFYDSALPAPNPRRVRIFLAEKHIRVPMAQISIPKAEHKSDAFLSVNALGQTPALAFDDGRVLTESVAICRYFEMLHPEPPMFGHGAHNIAEIDMWTRRIELRLMTPLSMVWQHTHPWTARIVRPQYTEFGESQRPRVLAAMAEFDSALDGHDWLDGERYTIADIVLLTTIDFATFVGVPMPEALTHLRAWHARASARPSAAA</sequence>
<dbReference type="SUPFAM" id="SSF52833">
    <property type="entry name" value="Thioredoxin-like"/>
    <property type="match status" value="1"/>
</dbReference>
<organism evidence="3 4">
    <name type="scientific">Sphingomonas aurantiaca</name>
    <dbReference type="NCBI Taxonomy" id="185949"/>
    <lineage>
        <taxon>Bacteria</taxon>
        <taxon>Pseudomonadati</taxon>
        <taxon>Pseudomonadota</taxon>
        <taxon>Alphaproteobacteria</taxon>
        <taxon>Sphingomonadales</taxon>
        <taxon>Sphingomonadaceae</taxon>
        <taxon>Sphingomonas</taxon>
    </lineage>
</organism>
<proteinExistence type="predicted"/>
<dbReference type="AlphaFoldDB" id="A0A5E8ALJ5"/>
<evidence type="ECO:0000259" key="1">
    <source>
        <dbReference type="PROSITE" id="PS50404"/>
    </source>
</evidence>
<dbReference type="InterPro" id="IPR010987">
    <property type="entry name" value="Glutathione-S-Trfase_C-like"/>
</dbReference>
<dbReference type="Pfam" id="PF13409">
    <property type="entry name" value="GST_N_2"/>
    <property type="match status" value="1"/>
</dbReference>
<dbReference type="Gene3D" id="3.40.30.10">
    <property type="entry name" value="Glutaredoxin"/>
    <property type="match status" value="1"/>
</dbReference>
<dbReference type="InterPro" id="IPR040079">
    <property type="entry name" value="Glutathione_S-Trfase"/>
</dbReference>
<dbReference type="PANTHER" id="PTHR44051:SF8">
    <property type="entry name" value="GLUTATHIONE S-TRANSFERASE GSTA"/>
    <property type="match status" value="1"/>
</dbReference>
<evidence type="ECO:0000313" key="4">
    <source>
        <dbReference type="Proteomes" id="UP000326857"/>
    </source>
</evidence>
<feature type="domain" description="GST C-terminal" evidence="2">
    <location>
        <begin position="118"/>
        <end position="235"/>
    </location>
</feature>
<dbReference type="InterPro" id="IPR036249">
    <property type="entry name" value="Thioredoxin-like_sf"/>
</dbReference>
<dbReference type="EMBL" id="CABVLI010000049">
    <property type="protein sequence ID" value="VVT31939.1"/>
    <property type="molecule type" value="Genomic_DNA"/>
</dbReference>
<dbReference type="PROSITE" id="PS50405">
    <property type="entry name" value="GST_CTER"/>
    <property type="match status" value="1"/>
</dbReference>
<dbReference type="PROSITE" id="PS50404">
    <property type="entry name" value="GST_NTER"/>
    <property type="match status" value="1"/>
</dbReference>
<dbReference type="SUPFAM" id="SSF47616">
    <property type="entry name" value="GST C-terminal domain-like"/>
    <property type="match status" value="1"/>
</dbReference>
<dbReference type="InterPro" id="IPR004046">
    <property type="entry name" value="GST_C"/>
</dbReference>
<accession>A0A5E8ALJ5</accession>
<dbReference type="SFLD" id="SFLDS00019">
    <property type="entry name" value="Glutathione_Transferase_(cytos"/>
    <property type="match status" value="1"/>
</dbReference>